<dbReference type="Pfam" id="PF14534">
    <property type="entry name" value="DUF4440"/>
    <property type="match status" value="1"/>
</dbReference>
<dbReference type="OMA" id="NEINNQH"/>
<dbReference type="AlphaFoldDB" id="A0A0A0WIU5"/>
<dbReference type="KEGG" id="bww:bwei_1465"/>
<dbReference type="SUPFAM" id="SSF54427">
    <property type="entry name" value="NTF2-like"/>
    <property type="match status" value="1"/>
</dbReference>
<dbReference type="EMBL" id="CABWMC010000034">
    <property type="protein sequence ID" value="VXC91276.1"/>
    <property type="molecule type" value="Genomic_DNA"/>
</dbReference>
<gene>
    <name evidence="1" type="ORF">BACI71_90371</name>
</gene>
<dbReference type="InterPro" id="IPR032710">
    <property type="entry name" value="NTF2-like_dom_sf"/>
</dbReference>
<sequence length="119" mass="13836">MEGLSSLRECLYQLEERLLKPGVRTSQKELKKILAADFFEFGSSGKVLYKNEDIDKSGIGVVKMTLSDFEVHPLSKDVALTTYRIFNEINNQHSLRSSIWKFREGRWQMYFHQGTPAKF</sequence>
<accession>A0A0A0WIU5</accession>
<dbReference type="InterPro" id="IPR027843">
    <property type="entry name" value="DUF4440"/>
</dbReference>
<name>A0A0A0WIU5_BACMY</name>
<evidence type="ECO:0000313" key="2">
    <source>
        <dbReference type="Proteomes" id="UP000437562"/>
    </source>
</evidence>
<organism evidence="1 2">
    <name type="scientific">Bacillus mycoides</name>
    <dbReference type="NCBI Taxonomy" id="1405"/>
    <lineage>
        <taxon>Bacteria</taxon>
        <taxon>Bacillati</taxon>
        <taxon>Bacillota</taxon>
        <taxon>Bacilli</taxon>
        <taxon>Bacillales</taxon>
        <taxon>Bacillaceae</taxon>
        <taxon>Bacillus</taxon>
        <taxon>Bacillus cereus group</taxon>
    </lineage>
</organism>
<protein>
    <submittedName>
        <fullName evidence="1">Uncharacterized protein</fullName>
    </submittedName>
</protein>
<proteinExistence type="predicted"/>
<dbReference type="Proteomes" id="UP000437562">
    <property type="component" value="Unassembled WGS sequence"/>
</dbReference>
<evidence type="ECO:0000313" key="1">
    <source>
        <dbReference type="EMBL" id="VXC91276.1"/>
    </source>
</evidence>
<reference evidence="1 2" key="1">
    <citation type="submission" date="2019-10" db="EMBL/GenBank/DDBJ databases">
        <authorList>
            <person name="Karimi E."/>
        </authorList>
    </citation>
    <scope>NUCLEOTIDE SEQUENCE [LARGE SCALE GENOMIC DNA]</scope>
    <source>
        <strain evidence="1">Bacillus sp. 71</strain>
    </source>
</reference>
<dbReference type="RefSeq" id="WP_002033457.1">
    <property type="nucleotide sequence ID" value="NZ_CP009746.1"/>
</dbReference>
<dbReference type="Gene3D" id="3.10.450.50">
    <property type="match status" value="1"/>
</dbReference>
<accession>A0A654CH33</accession>